<feature type="domain" description="Solute-binding protein family 3/N-terminal" evidence="3">
    <location>
        <begin position="46"/>
        <end position="264"/>
    </location>
</feature>
<evidence type="ECO:0000259" key="3">
    <source>
        <dbReference type="SMART" id="SM00062"/>
    </source>
</evidence>
<comment type="caution">
    <text evidence="5">The sequence shown here is derived from an EMBL/GenBank/DDBJ whole genome shotgun (WGS) entry which is preliminary data.</text>
</comment>
<name>A0A6N7VT46_9FIRM</name>
<evidence type="ECO:0000256" key="1">
    <source>
        <dbReference type="ARBA" id="ARBA00022729"/>
    </source>
</evidence>
<dbReference type="Gene3D" id="3.40.190.10">
    <property type="entry name" value="Periplasmic binding protein-like II"/>
    <property type="match status" value="2"/>
</dbReference>
<evidence type="ECO:0000313" key="6">
    <source>
        <dbReference type="Proteomes" id="UP000441925"/>
    </source>
</evidence>
<dbReference type="SMART" id="SM00062">
    <property type="entry name" value="PBPb"/>
    <property type="match status" value="1"/>
</dbReference>
<gene>
    <name evidence="5" type="ORF">FYJ26_06305</name>
</gene>
<proteinExistence type="predicted"/>
<keyword evidence="6" id="KW-1185">Reference proteome</keyword>
<dbReference type="SUPFAM" id="SSF53850">
    <property type="entry name" value="Periplasmic binding protein-like II"/>
    <property type="match status" value="1"/>
</dbReference>
<dbReference type="PANTHER" id="PTHR35936">
    <property type="entry name" value="MEMBRANE-BOUND LYTIC MUREIN TRANSGLYCOSYLASE F"/>
    <property type="match status" value="1"/>
</dbReference>
<protein>
    <submittedName>
        <fullName evidence="5">Amino acid ABC transporter substrate-binding protein</fullName>
    </submittedName>
</protein>
<dbReference type="CDD" id="cd13530">
    <property type="entry name" value="PBP2_peptides_like"/>
    <property type="match status" value="1"/>
</dbReference>
<evidence type="ECO:0000256" key="2">
    <source>
        <dbReference type="SAM" id="SignalP"/>
    </source>
</evidence>
<dbReference type="RefSeq" id="WP_154540757.1">
    <property type="nucleotide sequence ID" value="NZ_JAXDSU010000023.1"/>
</dbReference>
<dbReference type="InterPro" id="IPR001320">
    <property type="entry name" value="Iontro_rcpt_C"/>
</dbReference>
<keyword evidence="1 2" id="KW-0732">Signal</keyword>
<dbReference type="PROSITE" id="PS51257">
    <property type="entry name" value="PROKAR_LIPOPROTEIN"/>
    <property type="match status" value="1"/>
</dbReference>
<evidence type="ECO:0000313" key="5">
    <source>
        <dbReference type="EMBL" id="MSS78032.1"/>
    </source>
</evidence>
<dbReference type="GO" id="GO:0016020">
    <property type="term" value="C:membrane"/>
    <property type="evidence" value="ECO:0007669"/>
    <property type="project" value="InterPro"/>
</dbReference>
<sequence length="264" mass="28587">MKNLKKLILVGLAITVFASCGSKDKESASNDASTDKKNTSLVSDGVLDLGTSADFPPYEFYDDNNKIVGIDAEIAEAVGKKLGMEVKIQDMEFANIIASIESGKLDGGISGLSKTPEREKNVNFSDTYAKSVQKVLVKKDSGYKSPEDLKGKKIGTQLGTTGEAVSKDEYGEENVQSFNKNSDAVVALNSGKIDAVVLDEQTVKKFAEANEGLEVLEKSLADDEYAIALDKKNDKLLEEVNKAIKELKEDGTIDKIVNKYIESK</sequence>
<dbReference type="SMART" id="SM00079">
    <property type="entry name" value="PBPe"/>
    <property type="match status" value="1"/>
</dbReference>
<dbReference type="GO" id="GO:0015276">
    <property type="term" value="F:ligand-gated monoatomic ion channel activity"/>
    <property type="evidence" value="ECO:0007669"/>
    <property type="project" value="InterPro"/>
</dbReference>
<evidence type="ECO:0000259" key="4">
    <source>
        <dbReference type="SMART" id="SM00079"/>
    </source>
</evidence>
<dbReference type="AlphaFoldDB" id="A0A6N7VT46"/>
<dbReference type="Pfam" id="PF00497">
    <property type="entry name" value="SBP_bac_3"/>
    <property type="match status" value="1"/>
</dbReference>
<feature type="chain" id="PRO_5038905893" evidence="2">
    <location>
        <begin position="19"/>
        <end position="264"/>
    </location>
</feature>
<organism evidence="5 6">
    <name type="scientific">Anaerococcus porci</name>
    <dbReference type="NCBI Taxonomy" id="2652269"/>
    <lineage>
        <taxon>Bacteria</taxon>
        <taxon>Bacillati</taxon>
        <taxon>Bacillota</taxon>
        <taxon>Tissierellia</taxon>
        <taxon>Tissierellales</taxon>
        <taxon>Peptoniphilaceae</taxon>
        <taxon>Anaerococcus</taxon>
    </lineage>
</organism>
<accession>A0A6N7VT46</accession>
<dbReference type="EMBL" id="VULQ01000006">
    <property type="protein sequence ID" value="MSS78032.1"/>
    <property type="molecule type" value="Genomic_DNA"/>
</dbReference>
<dbReference type="InterPro" id="IPR001638">
    <property type="entry name" value="Solute-binding_3/MltF_N"/>
</dbReference>
<feature type="signal peptide" evidence="2">
    <location>
        <begin position="1"/>
        <end position="18"/>
    </location>
</feature>
<feature type="domain" description="Ionotropic glutamate receptor C-terminal" evidence="4">
    <location>
        <begin position="46"/>
        <end position="263"/>
    </location>
</feature>
<dbReference type="PANTHER" id="PTHR35936:SF17">
    <property type="entry name" value="ARGININE-BINDING EXTRACELLULAR PROTEIN ARTP"/>
    <property type="match status" value="1"/>
</dbReference>
<dbReference type="Proteomes" id="UP000441925">
    <property type="component" value="Unassembled WGS sequence"/>
</dbReference>
<reference evidence="5 6" key="1">
    <citation type="submission" date="2019-08" db="EMBL/GenBank/DDBJ databases">
        <title>In-depth cultivation of the pig gut microbiome towards novel bacterial diversity and tailored functional studies.</title>
        <authorList>
            <person name="Wylensek D."/>
            <person name="Hitch T.C.A."/>
            <person name="Clavel T."/>
        </authorList>
    </citation>
    <scope>NUCLEOTIDE SEQUENCE [LARGE SCALE GENOMIC DNA]</scope>
    <source>
        <strain evidence="5 6">WCA-380-WT-2B</strain>
    </source>
</reference>